<dbReference type="InterPro" id="IPR001611">
    <property type="entry name" value="Leu-rich_rpt"/>
</dbReference>
<keyword evidence="11" id="KW-0325">Glycoprotein</keyword>
<dbReference type="InterPro" id="IPR046956">
    <property type="entry name" value="RLP23-like"/>
</dbReference>
<dbReference type="Pfam" id="PF00560">
    <property type="entry name" value="LRR_1"/>
    <property type="match status" value="1"/>
</dbReference>
<evidence type="ECO:0000256" key="5">
    <source>
        <dbReference type="ARBA" id="ARBA00022692"/>
    </source>
</evidence>
<dbReference type="PRINTS" id="PR00019">
    <property type="entry name" value="LEURICHRPT"/>
</dbReference>
<evidence type="ECO:0000256" key="10">
    <source>
        <dbReference type="ARBA" id="ARBA00023170"/>
    </source>
</evidence>
<keyword evidence="3" id="KW-0964">Secreted</keyword>
<dbReference type="PANTHER" id="PTHR48063">
    <property type="entry name" value="LRR RECEPTOR-LIKE KINASE"/>
    <property type="match status" value="1"/>
</dbReference>
<keyword evidence="6 13" id="KW-0732">Signal</keyword>
<evidence type="ECO:0000256" key="6">
    <source>
        <dbReference type="ARBA" id="ARBA00022729"/>
    </source>
</evidence>
<dbReference type="Gene3D" id="3.80.10.10">
    <property type="entry name" value="Ribonuclease Inhibitor"/>
    <property type="match status" value="2"/>
</dbReference>
<keyword evidence="8" id="KW-1133">Transmembrane helix</keyword>
<evidence type="ECO:0000256" key="9">
    <source>
        <dbReference type="ARBA" id="ARBA00023136"/>
    </source>
</evidence>
<dbReference type="AlphaFoldDB" id="A0A498KIQ5"/>
<evidence type="ECO:0000313" key="17">
    <source>
        <dbReference type="Proteomes" id="UP000290289"/>
    </source>
</evidence>
<protein>
    <submittedName>
        <fullName evidence="16">Uncharacterized protein</fullName>
    </submittedName>
</protein>
<proteinExistence type="inferred from homology"/>
<keyword evidence="5" id="KW-0812">Transmembrane</keyword>
<evidence type="ECO:0000256" key="12">
    <source>
        <dbReference type="ARBA" id="ARBA00038043"/>
    </source>
</evidence>
<dbReference type="InterPro" id="IPR032675">
    <property type="entry name" value="LRR_dom_sf"/>
</dbReference>
<organism evidence="16 17">
    <name type="scientific">Malus domestica</name>
    <name type="common">Apple</name>
    <name type="synonym">Pyrus malus</name>
    <dbReference type="NCBI Taxonomy" id="3750"/>
    <lineage>
        <taxon>Eukaryota</taxon>
        <taxon>Viridiplantae</taxon>
        <taxon>Streptophyta</taxon>
        <taxon>Embryophyta</taxon>
        <taxon>Tracheophyta</taxon>
        <taxon>Spermatophyta</taxon>
        <taxon>Magnoliopsida</taxon>
        <taxon>eudicotyledons</taxon>
        <taxon>Gunneridae</taxon>
        <taxon>Pentapetalae</taxon>
        <taxon>rosids</taxon>
        <taxon>fabids</taxon>
        <taxon>Rosales</taxon>
        <taxon>Rosaceae</taxon>
        <taxon>Amygdaloideae</taxon>
        <taxon>Maleae</taxon>
        <taxon>Malus</taxon>
    </lineage>
</organism>
<evidence type="ECO:0000313" key="16">
    <source>
        <dbReference type="EMBL" id="RXI08059.1"/>
    </source>
</evidence>
<dbReference type="InterPro" id="IPR013210">
    <property type="entry name" value="LRR_N_plant-typ"/>
</dbReference>
<evidence type="ECO:0000256" key="3">
    <source>
        <dbReference type="ARBA" id="ARBA00022512"/>
    </source>
</evidence>
<name>A0A498KIQ5_MALDO</name>
<accession>A0A498KIQ5</accession>
<feature type="domain" description="Leucine-rich repeat-containing N-terminal plant-type" evidence="14">
    <location>
        <begin position="31"/>
        <end position="75"/>
    </location>
</feature>
<keyword evidence="9" id="KW-0472">Membrane</keyword>
<feature type="signal peptide" evidence="13">
    <location>
        <begin position="1"/>
        <end position="19"/>
    </location>
</feature>
<keyword evidence="3" id="KW-0134">Cell wall</keyword>
<evidence type="ECO:0000256" key="13">
    <source>
        <dbReference type="SAM" id="SignalP"/>
    </source>
</evidence>
<keyword evidence="4" id="KW-0433">Leucine-rich repeat</keyword>
<evidence type="ECO:0000256" key="11">
    <source>
        <dbReference type="ARBA" id="ARBA00023180"/>
    </source>
</evidence>
<evidence type="ECO:0000259" key="14">
    <source>
        <dbReference type="Pfam" id="PF08263"/>
    </source>
</evidence>
<evidence type="ECO:0000256" key="7">
    <source>
        <dbReference type="ARBA" id="ARBA00022737"/>
    </source>
</evidence>
<evidence type="ECO:0000256" key="2">
    <source>
        <dbReference type="ARBA" id="ARBA00004479"/>
    </source>
</evidence>
<dbReference type="Pfam" id="PF13855">
    <property type="entry name" value="LRR_8"/>
    <property type="match status" value="1"/>
</dbReference>
<reference evidence="16 17" key="1">
    <citation type="submission" date="2018-10" db="EMBL/GenBank/DDBJ databases">
        <title>A high-quality apple genome assembly.</title>
        <authorList>
            <person name="Hu J."/>
        </authorList>
    </citation>
    <scope>NUCLEOTIDE SEQUENCE [LARGE SCALE GENOMIC DNA]</scope>
    <source>
        <strain evidence="17">cv. HFTH1</strain>
        <tissue evidence="16">Young leaf</tissue>
    </source>
</reference>
<sequence length="378" mass="42192">MGGIMVLLLLIITLHVNLGHDDANMTMRCTDKEREALLAFKQGLIMDEHSQVIFSSWGTEAAKQDCCRWEGVSCDNQTGHVVQLDLRGNYYLQGTMISPKLIELKHLKYLNLSRIDFGGSQVPYFIGSLTNLRYLDLSWCSLGGKFPIQVGNLTNLQHLDLGYIDFSGNVENLDWLPRLSSLTYLDLSDNNLSNVFYWPEAVNKLPKLTTLRLQNCSLPSPPVRSTLSNINSSKSLSSIDLSLNRLSTSSIFLWMSNYSTSLVDLYLFFNQLEGAEPHSFSTLCSLQSLDLSGNNLSGQFSRFVPTCAQNSLESLWLHGNQLSGRIPESIGQMSKLEHLNLGMNALEGVISDSHFSKLSKLSYLDLSSNSLVLNFQSN</sequence>
<dbReference type="FunFam" id="3.80.10.10:FF:000041">
    <property type="entry name" value="LRR receptor-like serine/threonine-protein kinase ERECTA"/>
    <property type="match status" value="1"/>
</dbReference>
<keyword evidence="10" id="KW-0675">Receptor</keyword>
<evidence type="ECO:0000256" key="4">
    <source>
        <dbReference type="ARBA" id="ARBA00022614"/>
    </source>
</evidence>
<feature type="domain" description="Disease resistance R13L4/SHOC-2-like LRR" evidence="15">
    <location>
        <begin position="85"/>
        <end position="212"/>
    </location>
</feature>
<evidence type="ECO:0000259" key="15">
    <source>
        <dbReference type="Pfam" id="PF23598"/>
    </source>
</evidence>
<keyword evidence="7" id="KW-0677">Repeat</keyword>
<dbReference type="InterPro" id="IPR055414">
    <property type="entry name" value="LRR_R13L4/SHOC2-like"/>
</dbReference>
<evidence type="ECO:0000256" key="8">
    <source>
        <dbReference type="ARBA" id="ARBA00022989"/>
    </source>
</evidence>
<evidence type="ECO:0000256" key="1">
    <source>
        <dbReference type="ARBA" id="ARBA00004191"/>
    </source>
</evidence>
<dbReference type="Pfam" id="PF23598">
    <property type="entry name" value="LRR_14"/>
    <property type="match status" value="1"/>
</dbReference>
<dbReference type="Pfam" id="PF08263">
    <property type="entry name" value="LRRNT_2"/>
    <property type="match status" value="1"/>
</dbReference>
<dbReference type="Proteomes" id="UP000290289">
    <property type="component" value="Chromosome 1"/>
</dbReference>
<comment type="caution">
    <text evidence="16">The sequence shown here is derived from an EMBL/GenBank/DDBJ whole genome shotgun (WGS) entry which is preliminary data.</text>
</comment>
<dbReference type="PANTHER" id="PTHR48063:SF101">
    <property type="entry name" value="LRR RECEPTOR-LIKE SERINE_THREONINE-PROTEIN KINASE FLS2"/>
    <property type="match status" value="1"/>
</dbReference>
<comment type="similarity">
    <text evidence="12">Belongs to the polygalacturonase-inhibiting protein family.</text>
</comment>
<comment type="subcellular location">
    <subcellularLocation>
        <location evidence="2">Membrane</location>
        <topology evidence="2">Single-pass type I membrane protein</topology>
    </subcellularLocation>
    <subcellularLocation>
        <location evidence="1">Secreted</location>
        <location evidence="1">Cell wall</location>
    </subcellularLocation>
</comment>
<dbReference type="GO" id="GO:0016020">
    <property type="term" value="C:membrane"/>
    <property type="evidence" value="ECO:0007669"/>
    <property type="project" value="UniProtKB-SubCell"/>
</dbReference>
<gene>
    <name evidence="16" type="ORF">DVH24_014625</name>
</gene>
<dbReference type="EMBL" id="RDQH01000327">
    <property type="protein sequence ID" value="RXI08059.1"/>
    <property type="molecule type" value="Genomic_DNA"/>
</dbReference>
<dbReference type="STRING" id="3750.A0A498KIQ5"/>
<feature type="chain" id="PRO_5019736428" evidence="13">
    <location>
        <begin position="20"/>
        <end position="378"/>
    </location>
</feature>
<keyword evidence="17" id="KW-1185">Reference proteome</keyword>
<dbReference type="SUPFAM" id="SSF52058">
    <property type="entry name" value="L domain-like"/>
    <property type="match status" value="1"/>
</dbReference>
<dbReference type="FunFam" id="3.80.10.10:FF:000400">
    <property type="entry name" value="Nuclear pore complex protein NUP107"/>
    <property type="match status" value="1"/>
</dbReference>